<dbReference type="InterPro" id="IPR009081">
    <property type="entry name" value="PP-bd_ACP"/>
</dbReference>
<organism evidence="4 5">
    <name type="scientific">Echinicola arenosa</name>
    <dbReference type="NCBI Taxonomy" id="2774144"/>
    <lineage>
        <taxon>Bacteria</taxon>
        <taxon>Pseudomonadati</taxon>
        <taxon>Bacteroidota</taxon>
        <taxon>Cytophagia</taxon>
        <taxon>Cytophagales</taxon>
        <taxon>Cyclobacteriaceae</taxon>
        <taxon>Echinicola</taxon>
    </lineage>
</organism>
<dbReference type="InterPro" id="IPR020845">
    <property type="entry name" value="AMP-binding_CS"/>
</dbReference>
<dbReference type="Gene3D" id="3.30.300.30">
    <property type="match status" value="1"/>
</dbReference>
<dbReference type="InterPro" id="IPR036736">
    <property type="entry name" value="ACP-like_sf"/>
</dbReference>
<dbReference type="SUPFAM" id="SSF52777">
    <property type="entry name" value="CoA-dependent acyltransferases"/>
    <property type="match status" value="2"/>
</dbReference>
<dbReference type="EMBL" id="JACYTQ010000001">
    <property type="protein sequence ID" value="MBD8487637.1"/>
    <property type="molecule type" value="Genomic_DNA"/>
</dbReference>
<dbReference type="RefSeq" id="WP_192007880.1">
    <property type="nucleotide sequence ID" value="NZ_JACYTQ010000001.1"/>
</dbReference>
<dbReference type="InterPro" id="IPR045851">
    <property type="entry name" value="AMP-bd_C_sf"/>
</dbReference>
<keyword evidence="1" id="KW-0596">Phosphopantetheine</keyword>
<dbReference type="Gene3D" id="3.30.559.30">
    <property type="entry name" value="Nonribosomal peptide synthetase, condensation domain"/>
    <property type="match status" value="1"/>
</dbReference>
<dbReference type="Pfam" id="PF00975">
    <property type="entry name" value="Thioesterase"/>
    <property type="match status" value="1"/>
</dbReference>
<dbReference type="SUPFAM" id="SSF53474">
    <property type="entry name" value="alpha/beta-Hydrolases"/>
    <property type="match status" value="1"/>
</dbReference>
<accession>A0ABR9AH42</accession>
<dbReference type="SMART" id="SM00823">
    <property type="entry name" value="PKS_PP"/>
    <property type="match status" value="1"/>
</dbReference>
<dbReference type="Proteomes" id="UP000647133">
    <property type="component" value="Unassembled WGS sequence"/>
</dbReference>
<evidence type="ECO:0000313" key="5">
    <source>
        <dbReference type="Proteomes" id="UP000647133"/>
    </source>
</evidence>
<dbReference type="Pfam" id="PF00668">
    <property type="entry name" value="Condensation"/>
    <property type="match status" value="1"/>
</dbReference>
<name>A0ABR9AH42_9BACT</name>
<comment type="caution">
    <text evidence="4">The sequence shown here is derived from an EMBL/GenBank/DDBJ whole genome shotgun (WGS) entry which is preliminary data.</text>
</comment>
<dbReference type="InterPro" id="IPR001242">
    <property type="entry name" value="Condensation_dom"/>
</dbReference>
<dbReference type="InterPro" id="IPR029058">
    <property type="entry name" value="AB_hydrolase_fold"/>
</dbReference>
<sequence>MNPSFEFKEIDFDPFENSPLIKAIPSIDPQKEIWMACKLGGEVANMAYNESISLVLNGNLDTKIFKSSILEIVNRHEALRSTFSTDGKTMCIHERLIPDHIDIDLTEKSDNNQKKFISEFKQKDASTPFDLENGPLLRTALFKLSNEIYHFTLTIHHIIGDGWSLGVILEDLSKIYSAKVLNGTPNLLSADLFSEYSREIETIENQPDFKKTENFWLELFGEQKNEFTLPTDFQRPENKIYKSKRLDFQVSKTKIEQLKSIGQSTNTSLVNTLIAAFEVFLAKKTKQQDIILGVPAAGQSATGFFNLVGHCVNLLPLKSTVQKDLPFLDYLKNRNGEILDCYDHQLFTFSKLLAKLNIKRDLSKTPLVPVIFNLDVGMDANVKFYDIDYSLISNPREYDNFELALNLTNSKDSFQFEWTYNTSLFKEESIQNMMDEFNRLLDGIIQNPSQKISDYTIFDYTQILDQLQVWNNTSTDYPKDRSFLSFFSEMALKHADKTAVEFQSQKISYKELEEQSNKLAHYLTESNIRKGDRIGLFLPRSIDMVLGLLGISKCGAIYIPIDPELPEERVTHMMSDAQASALITTSELGNKLNTNIEKICIEDFYIKSKDLSKKPIETQIDPADPVYILYTSGSTGKPKGVQVSHQNLTNFLLSTKDKPGVNESERILAITTISFDVAGAEIFSPLINGATLIMADSITIKDGRLLLKTLKEKNITMMFSTPATYRMLIQVGWDQPLPIKITSGGEPFQSSLVEKLLKVTKEIWNAYGPTETTIFSTINRITSLENYTSIGRPIANTQIYILDQDLRPVSPGAIGEIYIGGDGVSLGYWNRPDLNRERFINNPLSNSVDVLYKSGDLGKFLSNGEIICLGREDSQVKIRGHRIEIGEVEQQIANLDYIDAASVIVDNLSNGAKKMIAYVILKNKKPLNESSESELDKAQHIQIKDDLKKFLPEYMIPTEWVSLSHFPLTPNGKIDYKALPVPSKSVDSASVTDKQARTENEKLVSDIWLKSLGLPYINLDDDFFELGGHSILAVEVMSQIDKATGKNLPLTSLFKHSTIRTFSKLLDDESEAIAQEKEWTSLIPIKSSGRKPPVYLIHGVAANITNYFKLIDFVDEDQPLYGLQAKGLNGIDKPNHGIESIAKYYVHEIIAHNPQGPYNIGGYSFGGYVAFEMAAQLIKMGKKVNKLIIFDTSVEPEDLKSNNRKNIIDSFGEELEQRKVDLQLLFKAPNTFRTTKARAIKRKTENFLQKIGLSKEDEQPKERAAIIKMIKKINNDSLRNYSLYPIDLELTLFKAAIKIAPVKDEKTYGWSPYVKKVNVIDIEGDHNSMFDPPFGAPFAKKLQKLLDEN</sequence>
<dbReference type="PANTHER" id="PTHR45527">
    <property type="entry name" value="NONRIBOSOMAL PEPTIDE SYNTHETASE"/>
    <property type="match status" value="1"/>
</dbReference>
<evidence type="ECO:0000256" key="2">
    <source>
        <dbReference type="ARBA" id="ARBA00022553"/>
    </source>
</evidence>
<evidence type="ECO:0000256" key="1">
    <source>
        <dbReference type="ARBA" id="ARBA00022450"/>
    </source>
</evidence>
<dbReference type="NCBIfam" id="TIGR01733">
    <property type="entry name" value="AA-adenyl-dom"/>
    <property type="match status" value="1"/>
</dbReference>
<dbReference type="InterPro" id="IPR020806">
    <property type="entry name" value="PKS_PP-bd"/>
</dbReference>
<dbReference type="SUPFAM" id="SSF47336">
    <property type="entry name" value="ACP-like"/>
    <property type="match status" value="1"/>
</dbReference>
<dbReference type="Gene3D" id="3.40.50.980">
    <property type="match status" value="2"/>
</dbReference>
<dbReference type="SUPFAM" id="SSF56801">
    <property type="entry name" value="Acetyl-CoA synthetase-like"/>
    <property type="match status" value="1"/>
</dbReference>
<dbReference type="Gene3D" id="3.30.559.10">
    <property type="entry name" value="Chloramphenicol acetyltransferase-like domain"/>
    <property type="match status" value="1"/>
</dbReference>
<dbReference type="InterPro" id="IPR000873">
    <property type="entry name" value="AMP-dep_synth/lig_dom"/>
</dbReference>
<evidence type="ECO:0000259" key="3">
    <source>
        <dbReference type="PROSITE" id="PS50075"/>
    </source>
</evidence>
<dbReference type="Pfam" id="PF00550">
    <property type="entry name" value="PP-binding"/>
    <property type="match status" value="1"/>
</dbReference>
<gene>
    <name evidence="4" type="ORF">IFO69_02640</name>
</gene>
<dbReference type="Pfam" id="PF00501">
    <property type="entry name" value="AMP-binding"/>
    <property type="match status" value="1"/>
</dbReference>
<evidence type="ECO:0000313" key="4">
    <source>
        <dbReference type="EMBL" id="MBD8487637.1"/>
    </source>
</evidence>
<dbReference type="CDD" id="cd05930">
    <property type="entry name" value="A_NRPS"/>
    <property type="match status" value="1"/>
</dbReference>
<dbReference type="Gene3D" id="3.40.50.1820">
    <property type="entry name" value="alpha/beta hydrolase"/>
    <property type="match status" value="1"/>
</dbReference>
<dbReference type="InterPro" id="IPR010071">
    <property type="entry name" value="AA_adenyl_dom"/>
</dbReference>
<dbReference type="PROSITE" id="PS00455">
    <property type="entry name" value="AMP_BINDING"/>
    <property type="match status" value="1"/>
</dbReference>
<keyword evidence="2" id="KW-0597">Phosphoprotein</keyword>
<dbReference type="Gene3D" id="2.30.38.10">
    <property type="entry name" value="Luciferase, Domain 3"/>
    <property type="match status" value="1"/>
</dbReference>
<proteinExistence type="predicted"/>
<dbReference type="InterPro" id="IPR023213">
    <property type="entry name" value="CAT-like_dom_sf"/>
</dbReference>
<reference evidence="4 5" key="1">
    <citation type="submission" date="2020-09" db="EMBL/GenBank/DDBJ databases">
        <title>Echinicola sp. CAU 1574 isolated from sand of Sido Beach.</title>
        <authorList>
            <person name="Kim W."/>
        </authorList>
    </citation>
    <scope>NUCLEOTIDE SEQUENCE [LARGE SCALE GENOMIC DNA]</scope>
    <source>
        <strain evidence="4 5">CAU 1574</strain>
    </source>
</reference>
<keyword evidence="5" id="KW-1185">Reference proteome</keyword>
<dbReference type="InterPro" id="IPR001031">
    <property type="entry name" value="Thioesterase"/>
</dbReference>
<dbReference type="PROSITE" id="PS50075">
    <property type="entry name" value="CARRIER"/>
    <property type="match status" value="1"/>
</dbReference>
<protein>
    <submittedName>
        <fullName evidence="4">Amino acid adenylation domain-containing protein</fullName>
    </submittedName>
</protein>
<feature type="domain" description="Carrier" evidence="3">
    <location>
        <begin position="995"/>
        <end position="1070"/>
    </location>
</feature>
<dbReference type="PANTHER" id="PTHR45527:SF1">
    <property type="entry name" value="FATTY ACID SYNTHASE"/>
    <property type="match status" value="1"/>
</dbReference>
<dbReference type="Gene3D" id="1.10.1200.10">
    <property type="entry name" value="ACP-like"/>
    <property type="match status" value="1"/>
</dbReference>